<dbReference type="Proteomes" id="UP000019522">
    <property type="component" value="Chromosome"/>
</dbReference>
<dbReference type="KEGG" id="pstt:CH92_20005"/>
<organism evidence="3 4">
    <name type="scientific">Stutzerimonas stutzeri</name>
    <name type="common">Pseudomonas stutzeri</name>
    <dbReference type="NCBI Taxonomy" id="316"/>
    <lineage>
        <taxon>Bacteria</taxon>
        <taxon>Pseudomonadati</taxon>
        <taxon>Pseudomonadota</taxon>
        <taxon>Gammaproteobacteria</taxon>
        <taxon>Pseudomonadales</taxon>
        <taxon>Pseudomonadaceae</taxon>
        <taxon>Stutzerimonas</taxon>
    </lineage>
</organism>
<dbReference type="RefSeq" id="WP_025243454.1">
    <property type="nucleotide sequence ID" value="NZ_CP007441.1"/>
</dbReference>
<sequence length="119" mass="13611">MKTAVAMVLLMFTTGLAHAQESCAGKEANIRRQLDHARDNGNAGQIRGLETALDKVRTHCTNEGLQAERQDDIDEVREEISEREADLREALEDGEPQKVERRERKLDESREELRQLLEK</sequence>
<evidence type="ECO:0000256" key="1">
    <source>
        <dbReference type="SAM" id="MobiDB-lite"/>
    </source>
</evidence>
<proteinExistence type="predicted"/>
<reference evidence="3 4" key="2">
    <citation type="submission" date="2014-03" db="EMBL/GenBank/DDBJ databases">
        <authorList>
            <person name="Baltrus D."/>
            <person name="Dougherty K."/>
        </authorList>
    </citation>
    <scope>NUCLEOTIDE SEQUENCE</scope>
    <source>
        <strain evidence="3 4">28a24</strain>
    </source>
</reference>
<dbReference type="EMBL" id="CP007441">
    <property type="protein sequence ID" value="AHL77238.1"/>
    <property type="molecule type" value="Genomic_DNA"/>
</dbReference>
<feature type="region of interest" description="Disordered" evidence="1">
    <location>
        <begin position="86"/>
        <end position="119"/>
    </location>
</feature>
<feature type="signal peptide" evidence="2">
    <location>
        <begin position="1"/>
        <end position="19"/>
    </location>
</feature>
<accession>W8RC11</accession>
<dbReference type="AlphaFoldDB" id="W8RC11"/>
<evidence type="ECO:0000256" key="2">
    <source>
        <dbReference type="SAM" id="SignalP"/>
    </source>
</evidence>
<dbReference type="Pfam" id="PF06476">
    <property type="entry name" value="DUF1090"/>
    <property type="match status" value="1"/>
</dbReference>
<dbReference type="PATRIC" id="fig|316.77.peg.3994"/>
<dbReference type="OrthoDB" id="5956716at2"/>
<keyword evidence="2" id="KW-0732">Signal</keyword>
<dbReference type="InterPro" id="IPR009468">
    <property type="entry name" value="DUF1090"/>
</dbReference>
<name>W8RC11_STUST</name>
<evidence type="ECO:0008006" key="5">
    <source>
        <dbReference type="Google" id="ProtNLM"/>
    </source>
</evidence>
<gene>
    <name evidence="3" type="ORF">CH92_20005</name>
</gene>
<feature type="chain" id="PRO_5004912496" description="DUF1090 domain-containing protein" evidence="2">
    <location>
        <begin position="20"/>
        <end position="119"/>
    </location>
</feature>
<protein>
    <recommendedName>
        <fullName evidence="5">DUF1090 domain-containing protein</fullName>
    </recommendedName>
</protein>
<evidence type="ECO:0000313" key="3">
    <source>
        <dbReference type="EMBL" id="AHL77238.1"/>
    </source>
</evidence>
<evidence type="ECO:0000313" key="4">
    <source>
        <dbReference type="Proteomes" id="UP000019522"/>
    </source>
</evidence>
<reference evidence="4" key="1">
    <citation type="journal article" date="2014" name="Genome Announc.">
        <title>Complete Genome Sequence of the Highly Transformable Pseudomonas stutzeri Strain 28a24.</title>
        <authorList>
            <person name="Smith B.A."/>
            <person name="Dougherty K.M."/>
            <person name="Baltrus D.A."/>
        </authorList>
    </citation>
    <scope>NUCLEOTIDE SEQUENCE [LARGE SCALE GENOMIC DNA]</scope>
    <source>
        <strain evidence="4">28a24</strain>
    </source>
</reference>